<proteinExistence type="predicted"/>
<dbReference type="SUPFAM" id="SSF55797">
    <property type="entry name" value="PR-1-like"/>
    <property type="match status" value="1"/>
</dbReference>
<protein>
    <submittedName>
        <fullName evidence="5">CAP domain-containing protein</fullName>
    </submittedName>
</protein>
<feature type="domain" description="SCP" evidence="4">
    <location>
        <begin position="194"/>
        <end position="300"/>
    </location>
</feature>
<dbReference type="InterPro" id="IPR035940">
    <property type="entry name" value="CAP_sf"/>
</dbReference>
<dbReference type="InterPro" id="IPR013517">
    <property type="entry name" value="FG-GAP"/>
</dbReference>
<reference evidence="5" key="1">
    <citation type="submission" date="2024-06" db="EMBL/GenBank/DDBJ databases">
        <title>Biodegradation of dimethachlon by Arthrobacter sp. K5: mechanistic insights and ecological implications.</title>
        <authorList>
            <person name="Hu S."/>
            <person name="Lu P."/>
        </authorList>
    </citation>
    <scope>NUCLEOTIDE SEQUENCE</scope>
    <source>
        <strain evidence="5">K5</strain>
    </source>
</reference>
<feature type="compositionally biased region" description="Pro residues" evidence="2">
    <location>
        <begin position="83"/>
        <end position="92"/>
    </location>
</feature>
<evidence type="ECO:0000259" key="4">
    <source>
        <dbReference type="Pfam" id="PF00188"/>
    </source>
</evidence>
<organism evidence="5">
    <name type="scientific">Arthrobacter sp. K5</name>
    <dbReference type="NCBI Taxonomy" id="2839623"/>
    <lineage>
        <taxon>Bacteria</taxon>
        <taxon>Bacillati</taxon>
        <taxon>Actinomycetota</taxon>
        <taxon>Actinomycetes</taxon>
        <taxon>Micrococcales</taxon>
        <taxon>Micrococcaceae</taxon>
        <taxon>Arthrobacter</taxon>
    </lineage>
</organism>
<evidence type="ECO:0000256" key="2">
    <source>
        <dbReference type="SAM" id="MobiDB-lite"/>
    </source>
</evidence>
<feature type="compositionally biased region" description="Low complexity" evidence="2">
    <location>
        <begin position="54"/>
        <end position="82"/>
    </location>
</feature>
<evidence type="ECO:0000256" key="3">
    <source>
        <dbReference type="SAM" id="SignalP"/>
    </source>
</evidence>
<name>A0AAU8EL73_9MICC</name>
<dbReference type="PANTHER" id="PTHR44103">
    <property type="entry name" value="PROPROTEIN CONVERTASE P"/>
    <property type="match status" value="1"/>
</dbReference>
<feature type="compositionally biased region" description="Pro residues" evidence="2">
    <location>
        <begin position="138"/>
        <end position="151"/>
    </location>
</feature>
<dbReference type="InterPro" id="IPR028994">
    <property type="entry name" value="Integrin_alpha_N"/>
</dbReference>
<dbReference type="AlphaFoldDB" id="A0AAU8EL73"/>
<accession>A0AAU8EL73</accession>
<dbReference type="Pfam" id="PF13517">
    <property type="entry name" value="FG-GAP_3"/>
    <property type="match status" value="1"/>
</dbReference>
<dbReference type="CDD" id="cd05379">
    <property type="entry name" value="CAP_bacterial"/>
    <property type="match status" value="1"/>
</dbReference>
<feature type="compositionally biased region" description="Low complexity" evidence="2">
    <location>
        <begin position="93"/>
        <end position="137"/>
    </location>
</feature>
<feature type="region of interest" description="Disordered" evidence="2">
    <location>
        <begin position="33"/>
        <end position="151"/>
    </location>
</feature>
<feature type="signal peptide" evidence="3">
    <location>
        <begin position="1"/>
        <end position="22"/>
    </location>
</feature>
<evidence type="ECO:0000256" key="1">
    <source>
        <dbReference type="ARBA" id="ARBA00022729"/>
    </source>
</evidence>
<evidence type="ECO:0000313" key="5">
    <source>
        <dbReference type="EMBL" id="XCH09662.1"/>
    </source>
</evidence>
<dbReference type="Pfam" id="PF00188">
    <property type="entry name" value="CAP"/>
    <property type="match status" value="1"/>
</dbReference>
<feature type="chain" id="PRO_5043896804" evidence="3">
    <location>
        <begin position="23"/>
        <end position="606"/>
    </location>
</feature>
<dbReference type="RefSeq" id="WP_353710418.1">
    <property type="nucleotide sequence ID" value="NZ_CP159279.1"/>
</dbReference>
<gene>
    <name evidence="5" type="ORF">ABRP34_12400</name>
</gene>
<dbReference type="Gene3D" id="3.40.33.10">
    <property type="entry name" value="CAP"/>
    <property type="match status" value="1"/>
</dbReference>
<sequence length="606" mass="61336">MNRIAAKAAVALACALALATPAASGLPTVAPAGRSAAAMPGTTAPAPEAPVRKAASGSGAAAALPAGTPAMPGGGPAQAAPSPGLPLTPPAGTPTAAGTAAAAGAAIQSPAAPAAPIHTTQPAPARPPATQTTHPAAPEGPPEPASIPPLSAPAEAFAAPLYTARTEPGSAAKGLLTTQALVPDSNAAQVAAVFNAINTYRASMGLPAVKYHATVAGMAQEWSDSIASREVIEHRANFWTDARAMSPNNGAGEVIAVRWDRDAAQLVEWWQNSPAHNAILTDPRFNVVGIGITFTDGNWQTTPSRYTMWGVVNFFGYSALPAGTTAAPGGSTSVTVQPTDVCEPLVKHMPPTLDLATAAIKGAGDIVSVDAAGQLINRPALGAGQFGPPGTIGSGFAAARQVLVTDWDRDGVFDVLAQWSDGRLTLYPGQLAGGFLPSVTLGQSGWAGMTLAVGGWCSTNRLPELLAVDSDSNLWLYPNRGAVDLVQRTLIASGVAATRLAMVDYDGDGFQDLLARRGDGNVLLYRGSGGPSPKAETRTLVASGWGDVTAVRALHGVTGTYSVGLVLQRTGTAGQTSPVQYWSLDAGVLSPPSSVPGTWAGQRLAQ</sequence>
<dbReference type="InterPro" id="IPR014044">
    <property type="entry name" value="CAP_dom"/>
</dbReference>
<feature type="compositionally biased region" description="Low complexity" evidence="2">
    <location>
        <begin position="36"/>
        <end position="46"/>
    </location>
</feature>
<keyword evidence="1 3" id="KW-0732">Signal</keyword>
<dbReference type="SUPFAM" id="SSF69318">
    <property type="entry name" value="Integrin alpha N-terminal domain"/>
    <property type="match status" value="1"/>
</dbReference>
<dbReference type="EMBL" id="CP159279">
    <property type="protein sequence ID" value="XCH09662.1"/>
    <property type="molecule type" value="Genomic_DNA"/>
</dbReference>
<dbReference type="PANTHER" id="PTHR44103:SF1">
    <property type="entry name" value="PROPROTEIN CONVERTASE P"/>
    <property type="match status" value="1"/>
</dbReference>